<protein>
    <submittedName>
        <fullName evidence="2">Ferritin family protein</fullName>
    </submittedName>
</protein>
<evidence type="ECO:0000259" key="1">
    <source>
        <dbReference type="Pfam" id="PF02915"/>
    </source>
</evidence>
<sequence>MADGDDRSLRMVAAALEKEEKGRDFYKDASEKCSNELGRELFHTLMIEEGIHIKRIKQIYESLRGGGAWTEEWRSFKGINESLQSVVRERINKLGPKVQSVGGDLDAVEIGLQMEQSAINFYEEELPKASGAVEKEFIKKMIAEEHAHFASLADLKLYLTNPLSWFTEKESPSLDGA</sequence>
<dbReference type="GO" id="GO:0016491">
    <property type="term" value="F:oxidoreductase activity"/>
    <property type="evidence" value="ECO:0007669"/>
    <property type="project" value="InterPro"/>
</dbReference>
<dbReference type="Pfam" id="PF02915">
    <property type="entry name" value="Rubrerythrin"/>
    <property type="match status" value="1"/>
</dbReference>
<gene>
    <name evidence="2" type="ORF">HY912_17670</name>
</gene>
<dbReference type="SUPFAM" id="SSF47240">
    <property type="entry name" value="Ferritin-like"/>
    <property type="match status" value="1"/>
</dbReference>
<dbReference type="GO" id="GO:0046872">
    <property type="term" value="F:metal ion binding"/>
    <property type="evidence" value="ECO:0007669"/>
    <property type="project" value="InterPro"/>
</dbReference>
<name>A0A9D6V7D1_9BACT</name>
<reference evidence="2" key="1">
    <citation type="submission" date="2020-07" db="EMBL/GenBank/DDBJ databases">
        <title>Huge and variable diversity of episymbiotic CPR bacteria and DPANN archaea in groundwater ecosystems.</title>
        <authorList>
            <person name="He C.Y."/>
            <person name="Keren R."/>
            <person name="Whittaker M."/>
            <person name="Farag I.F."/>
            <person name="Doudna J."/>
            <person name="Cate J.H.D."/>
            <person name="Banfield J.F."/>
        </authorList>
    </citation>
    <scope>NUCLEOTIDE SEQUENCE</scope>
    <source>
        <strain evidence="2">NC_groundwater_1664_Pr3_B-0.1um_52_9</strain>
    </source>
</reference>
<dbReference type="Gene3D" id="1.20.1260.10">
    <property type="match status" value="1"/>
</dbReference>
<comment type="caution">
    <text evidence="2">The sequence shown here is derived from an EMBL/GenBank/DDBJ whole genome shotgun (WGS) entry which is preliminary data.</text>
</comment>
<dbReference type="InterPro" id="IPR009078">
    <property type="entry name" value="Ferritin-like_SF"/>
</dbReference>
<accession>A0A9D6V7D1</accession>
<dbReference type="Proteomes" id="UP000807825">
    <property type="component" value="Unassembled WGS sequence"/>
</dbReference>
<organism evidence="2 3">
    <name type="scientific">Desulfomonile tiedjei</name>
    <dbReference type="NCBI Taxonomy" id="2358"/>
    <lineage>
        <taxon>Bacteria</taxon>
        <taxon>Pseudomonadati</taxon>
        <taxon>Thermodesulfobacteriota</taxon>
        <taxon>Desulfomonilia</taxon>
        <taxon>Desulfomonilales</taxon>
        <taxon>Desulfomonilaceae</taxon>
        <taxon>Desulfomonile</taxon>
    </lineage>
</organism>
<dbReference type="InterPro" id="IPR003251">
    <property type="entry name" value="Rr_diiron-bd_dom"/>
</dbReference>
<dbReference type="InterPro" id="IPR012347">
    <property type="entry name" value="Ferritin-like"/>
</dbReference>
<dbReference type="AlphaFoldDB" id="A0A9D6V7D1"/>
<evidence type="ECO:0000313" key="3">
    <source>
        <dbReference type="Proteomes" id="UP000807825"/>
    </source>
</evidence>
<dbReference type="EMBL" id="JACRDE010000463">
    <property type="protein sequence ID" value="MBI5251321.1"/>
    <property type="molecule type" value="Genomic_DNA"/>
</dbReference>
<dbReference type="CDD" id="cd01045">
    <property type="entry name" value="Ferritin_like_AB"/>
    <property type="match status" value="1"/>
</dbReference>
<dbReference type="PANTHER" id="PTHR33531">
    <property type="entry name" value="RUBRERYTHRIN SUBFAMILY"/>
    <property type="match status" value="1"/>
</dbReference>
<proteinExistence type="predicted"/>
<dbReference type="PANTHER" id="PTHR33531:SF7">
    <property type="entry name" value="HYPOTHETICAL MEMBRANE PROTEIN, CONSERVED"/>
    <property type="match status" value="1"/>
</dbReference>
<feature type="domain" description="Rubrerythrin diiron-binding" evidence="1">
    <location>
        <begin position="13"/>
        <end position="155"/>
    </location>
</feature>
<evidence type="ECO:0000313" key="2">
    <source>
        <dbReference type="EMBL" id="MBI5251321.1"/>
    </source>
</evidence>